<feature type="compositionally biased region" description="Acidic residues" evidence="7">
    <location>
        <begin position="137"/>
        <end position="155"/>
    </location>
</feature>
<dbReference type="GO" id="GO:0061630">
    <property type="term" value="F:ubiquitin protein ligase activity"/>
    <property type="evidence" value="ECO:0007669"/>
    <property type="project" value="UniProtKB-EC"/>
</dbReference>
<keyword evidence="3" id="KW-0479">Metal-binding</keyword>
<accession>A0A6J1AW55</accession>
<keyword evidence="9" id="KW-1185">Reference proteome</keyword>
<dbReference type="GO" id="GO:0016567">
    <property type="term" value="P:protein ubiquitination"/>
    <property type="evidence" value="ECO:0007669"/>
    <property type="project" value="TreeGrafter"/>
</dbReference>
<dbReference type="PANTHER" id="PTHR15710:SF223">
    <property type="entry name" value="E3 UBIQUITIN-PROTEIN LIGASE AIP2-LIKE"/>
    <property type="match status" value="1"/>
</dbReference>
<dbReference type="AlphaFoldDB" id="A0A6J1AW55"/>
<evidence type="ECO:0000313" key="10">
    <source>
        <dbReference type="RefSeq" id="XP_021291170.1"/>
    </source>
</evidence>
<evidence type="ECO:0000313" key="9">
    <source>
        <dbReference type="Proteomes" id="UP000504621"/>
    </source>
</evidence>
<dbReference type="PANTHER" id="PTHR15710">
    <property type="entry name" value="E3 UBIQUITIN-PROTEIN LIGASE PRAJA"/>
    <property type="match status" value="1"/>
</dbReference>
<reference evidence="10" key="1">
    <citation type="submission" date="2025-08" db="UniProtKB">
        <authorList>
            <consortium name="RefSeq"/>
        </authorList>
    </citation>
    <scope>IDENTIFICATION</scope>
    <source>
        <tissue evidence="10">Leaf</tissue>
    </source>
</reference>
<comment type="catalytic activity">
    <reaction evidence="1">
        <text>S-ubiquitinyl-[E2 ubiquitin-conjugating enzyme]-L-cysteine + [acceptor protein]-L-lysine = [E2 ubiquitin-conjugating enzyme]-L-cysteine + N(6)-ubiquitinyl-[acceptor protein]-L-lysine.</text>
        <dbReference type="EC" id="2.3.2.27"/>
    </reaction>
</comment>
<evidence type="ECO:0000256" key="4">
    <source>
        <dbReference type="ARBA" id="ARBA00022771"/>
    </source>
</evidence>
<dbReference type="SMART" id="SM00184">
    <property type="entry name" value="RING"/>
    <property type="match status" value="1"/>
</dbReference>
<organism evidence="9 10">
    <name type="scientific">Herrania umbratica</name>
    <dbReference type="NCBI Taxonomy" id="108875"/>
    <lineage>
        <taxon>Eukaryota</taxon>
        <taxon>Viridiplantae</taxon>
        <taxon>Streptophyta</taxon>
        <taxon>Embryophyta</taxon>
        <taxon>Tracheophyta</taxon>
        <taxon>Spermatophyta</taxon>
        <taxon>Magnoliopsida</taxon>
        <taxon>eudicotyledons</taxon>
        <taxon>Gunneridae</taxon>
        <taxon>Pentapetalae</taxon>
        <taxon>rosids</taxon>
        <taxon>malvids</taxon>
        <taxon>Malvales</taxon>
        <taxon>Malvaceae</taxon>
        <taxon>Byttnerioideae</taxon>
        <taxon>Herrania</taxon>
    </lineage>
</organism>
<dbReference type="SUPFAM" id="SSF57850">
    <property type="entry name" value="RING/U-box"/>
    <property type="match status" value="1"/>
</dbReference>
<dbReference type="RefSeq" id="XP_021291170.1">
    <property type="nucleotide sequence ID" value="XM_021435495.1"/>
</dbReference>
<dbReference type="Proteomes" id="UP000504621">
    <property type="component" value="Unplaced"/>
</dbReference>
<dbReference type="PROSITE" id="PS50089">
    <property type="entry name" value="ZF_RING_2"/>
    <property type="match status" value="1"/>
</dbReference>
<dbReference type="InterPro" id="IPR013083">
    <property type="entry name" value="Znf_RING/FYVE/PHD"/>
</dbReference>
<protein>
    <recommendedName>
        <fullName evidence="2">RING-type E3 ubiquitin transferase</fullName>
        <ecNumber evidence="2">2.3.2.27</ecNumber>
    </recommendedName>
</protein>
<proteinExistence type="predicted"/>
<dbReference type="GeneID" id="110421817"/>
<evidence type="ECO:0000256" key="7">
    <source>
        <dbReference type="SAM" id="MobiDB-lite"/>
    </source>
</evidence>
<dbReference type="GO" id="GO:0005737">
    <property type="term" value="C:cytoplasm"/>
    <property type="evidence" value="ECO:0007669"/>
    <property type="project" value="TreeGrafter"/>
</dbReference>
<dbReference type="EC" id="2.3.2.27" evidence="2"/>
<dbReference type="OrthoDB" id="4348522at2759"/>
<gene>
    <name evidence="10" type="primary">LOC110421817</name>
</gene>
<dbReference type="CDD" id="cd16454">
    <property type="entry name" value="RING-H2_PA-TM-RING"/>
    <property type="match status" value="1"/>
</dbReference>
<evidence type="ECO:0000256" key="5">
    <source>
        <dbReference type="ARBA" id="ARBA00022833"/>
    </source>
</evidence>
<evidence type="ECO:0000259" key="8">
    <source>
        <dbReference type="PROSITE" id="PS50089"/>
    </source>
</evidence>
<dbReference type="Pfam" id="PF13639">
    <property type="entry name" value="zf-RING_2"/>
    <property type="match status" value="1"/>
</dbReference>
<keyword evidence="4 6" id="KW-0863">Zinc-finger</keyword>
<dbReference type="Gene3D" id="3.30.40.10">
    <property type="entry name" value="Zinc/RING finger domain, C3HC4 (zinc finger)"/>
    <property type="match status" value="1"/>
</dbReference>
<name>A0A6J1AW55_9ROSI</name>
<evidence type="ECO:0000256" key="1">
    <source>
        <dbReference type="ARBA" id="ARBA00000900"/>
    </source>
</evidence>
<evidence type="ECO:0000256" key="3">
    <source>
        <dbReference type="ARBA" id="ARBA00022723"/>
    </source>
</evidence>
<dbReference type="InterPro" id="IPR001841">
    <property type="entry name" value="Znf_RING"/>
</dbReference>
<dbReference type="GO" id="GO:0008270">
    <property type="term" value="F:zinc ion binding"/>
    <property type="evidence" value="ECO:0007669"/>
    <property type="project" value="UniProtKB-KW"/>
</dbReference>
<evidence type="ECO:0000256" key="2">
    <source>
        <dbReference type="ARBA" id="ARBA00012483"/>
    </source>
</evidence>
<feature type="domain" description="RING-type" evidence="8">
    <location>
        <begin position="179"/>
        <end position="220"/>
    </location>
</feature>
<feature type="region of interest" description="Disordered" evidence="7">
    <location>
        <begin position="137"/>
        <end position="157"/>
    </location>
</feature>
<keyword evidence="5" id="KW-0862">Zinc</keyword>
<evidence type="ECO:0000256" key="6">
    <source>
        <dbReference type="PROSITE-ProRule" id="PRU00175"/>
    </source>
</evidence>
<sequence>MADGNMSASHVSIVDMEVPCDKTSSSSSSSSSSPPMFEIEVKATFIIVEKNTGAGDEMFVEAGRIISHVIHEFPMEDLINDGNGAVSDMLNSMRVPVQPSMVEEIAICAVRLVTAVRYRNSKVLRMQVEIEAVVDDVPDFGTDDDTDGDDNDADEGPVKAEELAENVGKVVVEGSGKDCPICLEELVVGFEAACMPCSHVFHDHCIVTWLKRKKRCPCCRFKLSG</sequence>